<evidence type="ECO:0000313" key="2">
    <source>
        <dbReference type="Proteomes" id="UP001456344"/>
    </source>
</evidence>
<organism evidence="1 2">
    <name type="scientific">Amycolatopsis coloradensis</name>
    <dbReference type="NCBI Taxonomy" id="76021"/>
    <lineage>
        <taxon>Bacteria</taxon>
        <taxon>Bacillati</taxon>
        <taxon>Actinomycetota</taxon>
        <taxon>Actinomycetes</taxon>
        <taxon>Pseudonocardiales</taxon>
        <taxon>Pseudonocardiaceae</taxon>
        <taxon>Amycolatopsis</taxon>
    </lineage>
</organism>
<proteinExistence type="predicted"/>
<dbReference type="Proteomes" id="UP001456344">
    <property type="component" value="Chromosome"/>
</dbReference>
<protein>
    <submittedName>
        <fullName evidence="1">ABC transporter permease</fullName>
    </submittedName>
</protein>
<keyword evidence="2" id="KW-1185">Reference proteome</keyword>
<dbReference type="EMBL" id="CP150484">
    <property type="protein sequence ID" value="WYW18142.1"/>
    <property type="molecule type" value="Genomic_DNA"/>
</dbReference>
<accession>A0ACD5BG01</accession>
<reference evidence="1" key="1">
    <citation type="submission" date="2023-10" db="EMBL/GenBank/DDBJ databases">
        <title>Whole genome sequencing of actinobacterial strain Amycolatopsis sp. (BCA-696) identifies the underlying plant growth-promoting genes.</title>
        <authorList>
            <person name="Gandham P."/>
            <person name="Vadla N."/>
            <person name="Saji A."/>
            <person name="Srinivas V."/>
            <person name="Ruperao P."/>
            <person name="Selvanayagam S."/>
            <person name="Saxena R.K."/>
            <person name="Rathore A."/>
            <person name="Gopalakrishnan S."/>
            <person name="Thakur V."/>
        </authorList>
    </citation>
    <scope>NUCLEOTIDE SEQUENCE</scope>
    <source>
        <strain evidence="1">BCA-696</strain>
    </source>
</reference>
<evidence type="ECO:0000313" key="1">
    <source>
        <dbReference type="EMBL" id="WYW18142.1"/>
    </source>
</evidence>
<name>A0ACD5BG01_9PSEU</name>
<sequence length="529" mass="54366">MSTMTGTGVLFRLALRRERLRVPLWTLACAATTAGAAAATADLYPSQRELTVLAEAVNAVPALVAFYGRIYDPTSLGAASVLKLTGFGAALVALLLITTVVRHTRAEEESGRLDLLGSGVLGRHAALAAALAVAAVTGLAVGILTAGGLAVAGLPLAGSVALGAGWMTTGWAFGAIAAVTAQLCRSARLATGIAGSILGLAYLLRAIGDSGPEWLSWLSPIGWAQQIRPFAGERWWVMALPLAFAAVLVLIAVRLSDRRDLGAGLLADRVGPAHAGRGLRSIGGLLWRLNRAGLLAWTAVYLVLGLVIGNLANGIGRFVDNPRAEQLILALGGEKALSDAFFALELGIAGVVVSVYAMSALTHLHTEEEALRVEPLLTASVSRTRLLTGYLVVAIAGSVVPMAAAGLGAGLASGLQTGYPGAEIGRLTAAALVQLPAVWVLAGLACALFGLFPRKLGLIWVVLVAIVVVGEFGVLFGVPQVVLNLSPFTHLPNLPGSTEGMASIPWLVLVACALLAAGVTGFRRRDIAA</sequence>
<gene>
    <name evidence="1" type="ORF">LCL61_21605</name>
</gene>